<keyword evidence="3" id="KW-1185">Reference proteome</keyword>
<feature type="compositionally biased region" description="Low complexity" evidence="1">
    <location>
        <begin position="39"/>
        <end position="63"/>
    </location>
</feature>
<sequence>MLTAMKTAKKNKEPQTESDPTGSEIDNNEDKNSVVRNASILSKPVSSSQSLSVDNSRNSVNNSPDKQTKSK</sequence>
<feature type="region of interest" description="Disordered" evidence="1">
    <location>
        <begin position="1"/>
        <end position="71"/>
    </location>
</feature>
<protein>
    <submittedName>
        <fullName evidence="2">Uncharacterized protein</fullName>
    </submittedName>
</protein>
<dbReference type="Proteomes" id="UP001497472">
    <property type="component" value="Unassembled WGS sequence"/>
</dbReference>
<accession>A0AAV1JTT1</accession>
<dbReference type="AlphaFoldDB" id="A0AAV1JTT1"/>
<evidence type="ECO:0000313" key="3">
    <source>
        <dbReference type="Proteomes" id="UP001497472"/>
    </source>
</evidence>
<gene>
    <name evidence="2" type="ORF">LNINA_LOCUS10991</name>
</gene>
<comment type="caution">
    <text evidence="2">The sequence shown here is derived from an EMBL/GenBank/DDBJ whole genome shotgun (WGS) entry which is preliminary data.</text>
</comment>
<dbReference type="EMBL" id="CAVLEF010000132">
    <property type="protein sequence ID" value="CAK1551894.1"/>
    <property type="molecule type" value="Genomic_DNA"/>
</dbReference>
<proteinExistence type="predicted"/>
<evidence type="ECO:0000313" key="2">
    <source>
        <dbReference type="EMBL" id="CAK1551894.1"/>
    </source>
</evidence>
<name>A0AAV1JTT1_9NEOP</name>
<evidence type="ECO:0000256" key="1">
    <source>
        <dbReference type="SAM" id="MobiDB-lite"/>
    </source>
</evidence>
<organism evidence="2 3">
    <name type="scientific">Leptosia nina</name>
    <dbReference type="NCBI Taxonomy" id="320188"/>
    <lineage>
        <taxon>Eukaryota</taxon>
        <taxon>Metazoa</taxon>
        <taxon>Ecdysozoa</taxon>
        <taxon>Arthropoda</taxon>
        <taxon>Hexapoda</taxon>
        <taxon>Insecta</taxon>
        <taxon>Pterygota</taxon>
        <taxon>Neoptera</taxon>
        <taxon>Endopterygota</taxon>
        <taxon>Lepidoptera</taxon>
        <taxon>Glossata</taxon>
        <taxon>Ditrysia</taxon>
        <taxon>Papilionoidea</taxon>
        <taxon>Pieridae</taxon>
        <taxon>Pierinae</taxon>
        <taxon>Leptosia</taxon>
    </lineage>
</organism>
<reference evidence="2 3" key="1">
    <citation type="submission" date="2023-11" db="EMBL/GenBank/DDBJ databases">
        <authorList>
            <person name="Okamura Y."/>
        </authorList>
    </citation>
    <scope>NUCLEOTIDE SEQUENCE [LARGE SCALE GENOMIC DNA]</scope>
</reference>